<dbReference type="EMBL" id="CP029684">
    <property type="protein sequence ID" value="QAS69787.2"/>
    <property type="molecule type" value="Genomic_DNA"/>
</dbReference>
<dbReference type="SUPFAM" id="SSF52540">
    <property type="entry name" value="P-loop containing nucleoside triphosphate hydrolases"/>
    <property type="match status" value="1"/>
</dbReference>
<evidence type="ECO:0000256" key="1">
    <source>
        <dbReference type="ARBA" id="ARBA00004651"/>
    </source>
</evidence>
<feature type="transmembrane region" description="Helical" evidence="7">
    <location>
        <begin position="50"/>
        <end position="69"/>
    </location>
</feature>
<organism evidence="10 11">
    <name type="scientific">Oenococcus sicerae</name>
    <dbReference type="NCBI Taxonomy" id="2203724"/>
    <lineage>
        <taxon>Bacteria</taxon>
        <taxon>Bacillati</taxon>
        <taxon>Bacillota</taxon>
        <taxon>Bacilli</taxon>
        <taxon>Lactobacillales</taxon>
        <taxon>Lactobacillaceae</taxon>
        <taxon>Oenococcus</taxon>
    </lineage>
</organism>
<accession>A0ABX5QLW9</accession>
<evidence type="ECO:0000256" key="3">
    <source>
        <dbReference type="ARBA" id="ARBA00022741"/>
    </source>
</evidence>
<keyword evidence="4 10" id="KW-0067">ATP-binding</keyword>
<keyword evidence="11" id="KW-1185">Reference proteome</keyword>
<dbReference type="PROSITE" id="PS00211">
    <property type="entry name" value="ABC_TRANSPORTER_1"/>
    <property type="match status" value="1"/>
</dbReference>
<evidence type="ECO:0000259" key="9">
    <source>
        <dbReference type="PROSITE" id="PS50929"/>
    </source>
</evidence>
<sequence length="536" mass="60445">MNLYECLRQFLPQNLFVSAFIILRDFVLMIGALASANALTNLVKRDFDQFMFWILVEILAYIFYCYSLYIQDFYTSKVIQLMDTSIRQNIANRLAQSSYEKYHEKNEAVYSSWMTNDINTINQNGFNNVYDLIDNLANISFSAIALAYYHFSLILSAIILSALVLATPHIFTKKITAASLSMTQGNEKLTNQLTDILEGFNPLYMLNLSRLIVSKTVASSKEAAAKNNHYARIYGSMSATTNAVSVMCQTFIMIQTGLLVFAKLVTIGAVNATQNFAGSIFAGITGTSESLIAIKAVQPIFDKFTQLPDFHKQPTAELNHFNQQLSIHNLSFGYDHRREILKQISLTIEKNHKYALIGDSGSGKTTLLNILAGKLTSYTGELMIDGLNYRDLDLSQVREQIYYLDQDPYIFNDSLRNNITLDDHIHNLDLDKIIDQTGLSKLVSRLPDGLDTILQYNGSDLSGGEKQRIVLARGLSSKRKIFLIDEGTSALDNRSRTEIEDLLTSDSQLTVVMVTHQLRKELEPKLDRIYKITAHS</sequence>
<protein>
    <submittedName>
        <fullName evidence="10">ABC transporter ATP-binding protein</fullName>
    </submittedName>
</protein>
<keyword evidence="2 7" id="KW-0812">Transmembrane</keyword>
<dbReference type="PROSITE" id="PS50929">
    <property type="entry name" value="ABC_TM1F"/>
    <property type="match status" value="1"/>
</dbReference>
<dbReference type="Pfam" id="PF00664">
    <property type="entry name" value="ABC_membrane"/>
    <property type="match status" value="1"/>
</dbReference>
<proteinExistence type="predicted"/>
<dbReference type="Gene3D" id="3.40.50.300">
    <property type="entry name" value="P-loop containing nucleotide triphosphate hydrolases"/>
    <property type="match status" value="1"/>
</dbReference>
<evidence type="ECO:0000259" key="8">
    <source>
        <dbReference type="PROSITE" id="PS50893"/>
    </source>
</evidence>
<name>A0ABX5QLW9_9LACO</name>
<reference evidence="10 11" key="1">
    <citation type="journal article" date="2019" name="Syst. Appl. Microbiol.">
        <title>Oenococcus sicerae sp. nov., isolated from French cider.</title>
        <authorList>
            <person name="Cousin F.J."/>
            <person name="Le Guellec R."/>
            <person name="Chagnot C."/>
            <person name="Goux D."/>
            <person name="Dalmasso M."/>
            <person name="Laplace J.M."/>
            <person name="Cretenet M."/>
        </authorList>
    </citation>
    <scope>NUCLEOTIDE SEQUENCE [LARGE SCALE GENOMIC DNA]</scope>
    <source>
        <strain evidence="10 11">UCMA 15228</strain>
    </source>
</reference>
<dbReference type="GO" id="GO:0005524">
    <property type="term" value="F:ATP binding"/>
    <property type="evidence" value="ECO:0007669"/>
    <property type="project" value="UniProtKB-KW"/>
</dbReference>
<evidence type="ECO:0000313" key="10">
    <source>
        <dbReference type="EMBL" id="QAS69787.2"/>
    </source>
</evidence>
<gene>
    <name evidence="10" type="ORF">DLJ48_04255</name>
</gene>
<feature type="transmembrane region" description="Helical" evidence="7">
    <location>
        <begin position="146"/>
        <end position="166"/>
    </location>
</feature>
<dbReference type="SMART" id="SM00382">
    <property type="entry name" value="AAA"/>
    <property type="match status" value="1"/>
</dbReference>
<dbReference type="InterPro" id="IPR003593">
    <property type="entry name" value="AAA+_ATPase"/>
</dbReference>
<dbReference type="PROSITE" id="PS50893">
    <property type="entry name" value="ABC_TRANSPORTER_2"/>
    <property type="match status" value="1"/>
</dbReference>
<evidence type="ECO:0000256" key="6">
    <source>
        <dbReference type="ARBA" id="ARBA00023136"/>
    </source>
</evidence>
<dbReference type="InterPro" id="IPR003439">
    <property type="entry name" value="ABC_transporter-like_ATP-bd"/>
</dbReference>
<feature type="domain" description="ABC transporter" evidence="8">
    <location>
        <begin position="325"/>
        <end position="534"/>
    </location>
</feature>
<evidence type="ECO:0000256" key="4">
    <source>
        <dbReference type="ARBA" id="ARBA00022840"/>
    </source>
</evidence>
<dbReference type="InterPro" id="IPR027417">
    <property type="entry name" value="P-loop_NTPase"/>
</dbReference>
<dbReference type="Proteomes" id="UP000286907">
    <property type="component" value="Chromosome"/>
</dbReference>
<dbReference type="PANTHER" id="PTHR24221">
    <property type="entry name" value="ATP-BINDING CASSETTE SUB-FAMILY B"/>
    <property type="match status" value="1"/>
</dbReference>
<evidence type="ECO:0000256" key="7">
    <source>
        <dbReference type="SAM" id="Phobius"/>
    </source>
</evidence>
<dbReference type="RefSeq" id="WP_128686216.1">
    <property type="nucleotide sequence ID" value="NZ_CP029684.2"/>
</dbReference>
<dbReference type="PANTHER" id="PTHR24221:SF654">
    <property type="entry name" value="ATP-BINDING CASSETTE SUB-FAMILY B MEMBER 6"/>
    <property type="match status" value="1"/>
</dbReference>
<evidence type="ECO:0000313" key="11">
    <source>
        <dbReference type="Proteomes" id="UP000286907"/>
    </source>
</evidence>
<feature type="domain" description="ABC transmembrane type-1" evidence="9">
    <location>
        <begin position="15"/>
        <end position="296"/>
    </location>
</feature>
<keyword evidence="3" id="KW-0547">Nucleotide-binding</keyword>
<dbReference type="SUPFAM" id="SSF90123">
    <property type="entry name" value="ABC transporter transmembrane region"/>
    <property type="match status" value="1"/>
</dbReference>
<keyword evidence="6 7" id="KW-0472">Membrane</keyword>
<dbReference type="Gene3D" id="1.20.1560.10">
    <property type="entry name" value="ABC transporter type 1, transmembrane domain"/>
    <property type="match status" value="1"/>
</dbReference>
<feature type="transmembrane region" description="Helical" evidence="7">
    <location>
        <begin position="15"/>
        <end position="38"/>
    </location>
</feature>
<dbReference type="CDD" id="cd03228">
    <property type="entry name" value="ABCC_MRP_Like"/>
    <property type="match status" value="1"/>
</dbReference>
<dbReference type="InterPro" id="IPR017871">
    <property type="entry name" value="ABC_transporter-like_CS"/>
</dbReference>
<dbReference type="InterPro" id="IPR039421">
    <property type="entry name" value="Type_1_exporter"/>
</dbReference>
<dbReference type="InterPro" id="IPR036640">
    <property type="entry name" value="ABC1_TM_sf"/>
</dbReference>
<dbReference type="Pfam" id="PF00005">
    <property type="entry name" value="ABC_tran"/>
    <property type="match status" value="1"/>
</dbReference>
<keyword evidence="5 7" id="KW-1133">Transmembrane helix</keyword>
<evidence type="ECO:0000256" key="5">
    <source>
        <dbReference type="ARBA" id="ARBA00022989"/>
    </source>
</evidence>
<comment type="subcellular location">
    <subcellularLocation>
        <location evidence="1">Cell membrane</location>
        <topology evidence="1">Multi-pass membrane protein</topology>
    </subcellularLocation>
</comment>
<evidence type="ECO:0000256" key="2">
    <source>
        <dbReference type="ARBA" id="ARBA00022692"/>
    </source>
</evidence>
<dbReference type="InterPro" id="IPR011527">
    <property type="entry name" value="ABC1_TM_dom"/>
</dbReference>